<gene>
    <name evidence="1" type="ORF">DCAF_LOCUS27610</name>
</gene>
<comment type="caution">
    <text evidence="1">The sequence shown here is derived from an EMBL/GenBank/DDBJ whole genome shotgun (WGS) entry which is preliminary data.</text>
</comment>
<sequence length="141" mass="16452">MPKSHKESRKHSRLVDDVAPGRRIPNFRRHQTETLTWTPVAMEQAGSQPLMGQEKLGLLKGEESVLYAPYLSCEWGSKHHSDKGEKKTRTWDRTTLGTVPVWRMAFTTPQLQCKPYTWTTYSKMSGTWTWVLVENRPDRHR</sequence>
<evidence type="ECO:0000313" key="2">
    <source>
        <dbReference type="Proteomes" id="UP001314170"/>
    </source>
</evidence>
<evidence type="ECO:0000313" key="1">
    <source>
        <dbReference type="EMBL" id="CAK7357324.1"/>
    </source>
</evidence>
<reference evidence="1 2" key="1">
    <citation type="submission" date="2024-01" db="EMBL/GenBank/DDBJ databases">
        <authorList>
            <person name="Waweru B."/>
        </authorList>
    </citation>
    <scope>NUCLEOTIDE SEQUENCE [LARGE SCALE GENOMIC DNA]</scope>
</reference>
<accession>A0AAV1SUI5</accession>
<proteinExistence type="predicted"/>
<name>A0AAV1SUI5_9ROSI</name>
<dbReference type="AlphaFoldDB" id="A0AAV1SUI5"/>
<dbReference type="Proteomes" id="UP001314170">
    <property type="component" value="Unassembled WGS sequence"/>
</dbReference>
<dbReference type="EMBL" id="CAWUPB010001199">
    <property type="protein sequence ID" value="CAK7357324.1"/>
    <property type="molecule type" value="Genomic_DNA"/>
</dbReference>
<organism evidence="1 2">
    <name type="scientific">Dovyalis caffra</name>
    <dbReference type="NCBI Taxonomy" id="77055"/>
    <lineage>
        <taxon>Eukaryota</taxon>
        <taxon>Viridiplantae</taxon>
        <taxon>Streptophyta</taxon>
        <taxon>Embryophyta</taxon>
        <taxon>Tracheophyta</taxon>
        <taxon>Spermatophyta</taxon>
        <taxon>Magnoliopsida</taxon>
        <taxon>eudicotyledons</taxon>
        <taxon>Gunneridae</taxon>
        <taxon>Pentapetalae</taxon>
        <taxon>rosids</taxon>
        <taxon>fabids</taxon>
        <taxon>Malpighiales</taxon>
        <taxon>Salicaceae</taxon>
        <taxon>Flacourtieae</taxon>
        <taxon>Dovyalis</taxon>
    </lineage>
</organism>
<protein>
    <submittedName>
        <fullName evidence="1">Uncharacterized protein</fullName>
    </submittedName>
</protein>
<keyword evidence="2" id="KW-1185">Reference proteome</keyword>